<organism evidence="1 2">
    <name type="scientific">Prorocentrum cordatum</name>
    <dbReference type="NCBI Taxonomy" id="2364126"/>
    <lineage>
        <taxon>Eukaryota</taxon>
        <taxon>Sar</taxon>
        <taxon>Alveolata</taxon>
        <taxon>Dinophyceae</taxon>
        <taxon>Prorocentrales</taxon>
        <taxon>Prorocentraceae</taxon>
        <taxon>Prorocentrum</taxon>
    </lineage>
</organism>
<dbReference type="EMBL" id="CAUYUJ010016059">
    <property type="protein sequence ID" value="CAK0861355.1"/>
    <property type="molecule type" value="Genomic_DNA"/>
</dbReference>
<keyword evidence="2" id="KW-1185">Reference proteome</keyword>
<evidence type="ECO:0000313" key="1">
    <source>
        <dbReference type="EMBL" id="CAK0861355.1"/>
    </source>
</evidence>
<accession>A0ABN9UN52</accession>
<evidence type="ECO:0000313" key="2">
    <source>
        <dbReference type="Proteomes" id="UP001189429"/>
    </source>
</evidence>
<comment type="caution">
    <text evidence="1">The sequence shown here is derived from an EMBL/GenBank/DDBJ whole genome shotgun (WGS) entry which is preliminary data.</text>
</comment>
<dbReference type="Proteomes" id="UP001189429">
    <property type="component" value="Unassembled WGS sequence"/>
</dbReference>
<gene>
    <name evidence="1" type="ORF">PCOR1329_LOCUS50051</name>
</gene>
<sequence>MRANSSGQSHIIRKCARAYDQIAQFTDEQHEHIIDQSRFHEHIRIIQERILVLELREHEQSPEYQYDDERTVKLHKLLKAWSPKHRRISLVGILDNQGHVISAGTMSSCRDPTAVIQARVRKAREMEAQIGRGAGAAEGGGKVALDLGKAIVKWSL</sequence>
<name>A0ABN9UN52_9DINO</name>
<protein>
    <submittedName>
        <fullName evidence="1">Uncharacterized protein</fullName>
    </submittedName>
</protein>
<proteinExistence type="predicted"/>
<reference evidence="1" key="1">
    <citation type="submission" date="2023-10" db="EMBL/GenBank/DDBJ databases">
        <authorList>
            <person name="Chen Y."/>
            <person name="Shah S."/>
            <person name="Dougan E. K."/>
            <person name="Thang M."/>
            <person name="Chan C."/>
        </authorList>
    </citation>
    <scope>NUCLEOTIDE SEQUENCE [LARGE SCALE GENOMIC DNA]</scope>
</reference>